<organism evidence="7 8">
    <name type="scientific">Endosaccharibacter trunci</name>
    <dbReference type="NCBI Taxonomy" id="2812733"/>
    <lineage>
        <taxon>Bacteria</taxon>
        <taxon>Pseudomonadati</taxon>
        <taxon>Pseudomonadota</taxon>
        <taxon>Alphaproteobacteria</taxon>
        <taxon>Acetobacterales</taxon>
        <taxon>Acetobacteraceae</taxon>
        <taxon>Endosaccharibacter</taxon>
    </lineage>
</organism>
<evidence type="ECO:0000256" key="4">
    <source>
        <dbReference type="ARBA" id="ARBA00022989"/>
    </source>
</evidence>
<dbReference type="Proteomes" id="UP001524587">
    <property type="component" value="Unassembled WGS sequence"/>
</dbReference>
<keyword evidence="5 6" id="KW-0472">Membrane</keyword>
<dbReference type="PANTHER" id="PTHR47685">
    <property type="entry name" value="MAGNESIUM TRANSPORT PROTEIN CORA"/>
    <property type="match status" value="1"/>
</dbReference>
<name>A0ABT1W6Q8_9PROT</name>
<evidence type="ECO:0000256" key="2">
    <source>
        <dbReference type="ARBA" id="ARBA00009765"/>
    </source>
</evidence>
<comment type="caution">
    <text evidence="7">The sequence shown here is derived from an EMBL/GenBank/DDBJ whole genome shotgun (WGS) entry which is preliminary data.</text>
</comment>
<sequence length="337" mass="37709">MFLAHPLGTEAAPVSERTDPSIAAWFDLLNPTDEEHALAERLTGLRIPTRQEVEEIESSSRVYTRGKVLYLSTPLVRRFDDTSFSSPVGFVLSPDRLVTIRYTDYTVFETVGRQLAAPPDQKAAIPAMSEMKPGTPPDAETIMQLLLEAMVDRLADVLELAGHDLDSLSKRVFGAQQPHRGDTDRRLRALLSRLGTLTDLVSSVRDSLLGLQRIATFVRENGDRPCSERFAARLTLLSKDISSLNDYDAQLNNKTQFLLDATLGFINIEQNNGIKLLTVVSLIGIPPTLIASIYGMNFKDIPELNWSFGYWYALSLMALTIVLPLIWFWRKGWLGSR</sequence>
<evidence type="ECO:0000256" key="3">
    <source>
        <dbReference type="ARBA" id="ARBA00022692"/>
    </source>
</evidence>
<feature type="transmembrane region" description="Helical" evidence="6">
    <location>
        <begin position="276"/>
        <end position="296"/>
    </location>
</feature>
<keyword evidence="4 6" id="KW-1133">Transmembrane helix</keyword>
<dbReference type="CDD" id="cd12837">
    <property type="entry name" value="EcCorA-like_u1"/>
    <property type="match status" value="1"/>
</dbReference>
<evidence type="ECO:0000256" key="5">
    <source>
        <dbReference type="ARBA" id="ARBA00023136"/>
    </source>
</evidence>
<dbReference type="Gene3D" id="1.20.58.340">
    <property type="entry name" value="Magnesium transport protein CorA, transmembrane region"/>
    <property type="match status" value="2"/>
</dbReference>
<accession>A0ABT1W6Q8</accession>
<evidence type="ECO:0000313" key="8">
    <source>
        <dbReference type="Proteomes" id="UP001524587"/>
    </source>
</evidence>
<dbReference type="PANTHER" id="PTHR47685:SF1">
    <property type="entry name" value="MAGNESIUM TRANSPORT PROTEIN CORA"/>
    <property type="match status" value="1"/>
</dbReference>
<reference evidence="7 8" key="1">
    <citation type="submission" date="2022-06" db="EMBL/GenBank/DDBJ databases">
        <title>Endosaccharibacter gen. nov., sp. nov., endophytic bacteria isolated from sugarcane.</title>
        <authorList>
            <person name="Pitiwittayakul N."/>
            <person name="Yukphan P."/>
            <person name="Charoenyingcharoen P."/>
            <person name="Tanasupawat S."/>
        </authorList>
    </citation>
    <scope>NUCLEOTIDE SEQUENCE [LARGE SCALE GENOMIC DNA]</scope>
    <source>
        <strain evidence="7 8">KSS8</strain>
    </source>
</reference>
<gene>
    <name evidence="7" type="ORF">NFI95_08225</name>
</gene>
<dbReference type="SUPFAM" id="SSF144083">
    <property type="entry name" value="Magnesium transport protein CorA, transmembrane region"/>
    <property type="match status" value="1"/>
</dbReference>
<dbReference type="InterPro" id="IPR002523">
    <property type="entry name" value="MgTranspt_CorA/ZnTranspt_ZntB"/>
</dbReference>
<keyword evidence="8" id="KW-1185">Reference proteome</keyword>
<dbReference type="RefSeq" id="WP_422863919.1">
    <property type="nucleotide sequence ID" value="NZ_JAMSKV010000006.1"/>
</dbReference>
<comment type="subcellular location">
    <subcellularLocation>
        <location evidence="1">Membrane</location>
        <topology evidence="1">Multi-pass membrane protein</topology>
    </subcellularLocation>
</comment>
<proteinExistence type="inferred from homology"/>
<protein>
    <submittedName>
        <fullName evidence="7">Magnesium transporter CorA family protein</fullName>
    </submittedName>
</protein>
<evidence type="ECO:0000313" key="7">
    <source>
        <dbReference type="EMBL" id="MCQ8278438.1"/>
    </source>
</evidence>
<dbReference type="InterPro" id="IPR050829">
    <property type="entry name" value="CorA_MIT"/>
</dbReference>
<feature type="transmembrane region" description="Helical" evidence="6">
    <location>
        <begin position="308"/>
        <end position="329"/>
    </location>
</feature>
<comment type="similarity">
    <text evidence="2">Belongs to the CorA metal ion transporter (MIT) (TC 1.A.35) family.</text>
</comment>
<evidence type="ECO:0000256" key="6">
    <source>
        <dbReference type="SAM" id="Phobius"/>
    </source>
</evidence>
<dbReference type="Pfam" id="PF01544">
    <property type="entry name" value="CorA"/>
    <property type="match status" value="1"/>
</dbReference>
<dbReference type="Gene3D" id="3.30.460.20">
    <property type="entry name" value="CorA soluble domain-like"/>
    <property type="match status" value="1"/>
</dbReference>
<evidence type="ECO:0000256" key="1">
    <source>
        <dbReference type="ARBA" id="ARBA00004141"/>
    </source>
</evidence>
<dbReference type="InterPro" id="IPR045861">
    <property type="entry name" value="CorA_cytoplasmic_dom"/>
</dbReference>
<dbReference type="EMBL" id="JAMSKV010000006">
    <property type="protein sequence ID" value="MCQ8278438.1"/>
    <property type="molecule type" value="Genomic_DNA"/>
</dbReference>
<keyword evidence="3 6" id="KW-0812">Transmembrane</keyword>
<dbReference type="InterPro" id="IPR045863">
    <property type="entry name" value="CorA_TM1_TM2"/>
</dbReference>
<dbReference type="SUPFAM" id="SSF143865">
    <property type="entry name" value="CorA soluble domain-like"/>
    <property type="match status" value="1"/>
</dbReference>